<dbReference type="Pfam" id="PF07508">
    <property type="entry name" value="Recombinase"/>
    <property type="match status" value="1"/>
</dbReference>
<reference evidence="2" key="1">
    <citation type="submission" date="2018-05" db="EMBL/GenBank/DDBJ databases">
        <authorList>
            <person name="Lanie J.A."/>
            <person name="Ng W.-L."/>
            <person name="Kazmierczak K.M."/>
            <person name="Andrzejewski T.M."/>
            <person name="Davidsen T.M."/>
            <person name="Wayne K.J."/>
            <person name="Tettelin H."/>
            <person name="Glass J.I."/>
            <person name="Rusch D."/>
            <person name="Podicherti R."/>
            <person name="Tsui H.-C.T."/>
            <person name="Winkler M.E."/>
        </authorList>
    </citation>
    <scope>NUCLEOTIDE SEQUENCE</scope>
</reference>
<sequence>MSVSCYVSPHLTFNITTQSNNLTYLCEYSERQEYIYNLIKELHDSGLSYRKITKYLNDREILTHRGKKWGETGNSVHSVLKRKHQRDSRIHKLRNKEYKTRYSNFQIEYLRN</sequence>
<dbReference type="GO" id="GO:0000150">
    <property type="term" value="F:DNA strand exchange activity"/>
    <property type="evidence" value="ECO:0007669"/>
    <property type="project" value="InterPro"/>
</dbReference>
<dbReference type="EMBL" id="UINC01183555">
    <property type="protein sequence ID" value="SVD94365.1"/>
    <property type="molecule type" value="Genomic_DNA"/>
</dbReference>
<dbReference type="AlphaFoldDB" id="A0A382ZH16"/>
<evidence type="ECO:0000259" key="1">
    <source>
        <dbReference type="Pfam" id="PF07508"/>
    </source>
</evidence>
<feature type="domain" description="Recombinase" evidence="1">
    <location>
        <begin position="33"/>
        <end position="83"/>
    </location>
</feature>
<evidence type="ECO:0000313" key="2">
    <source>
        <dbReference type="EMBL" id="SVD94365.1"/>
    </source>
</evidence>
<protein>
    <recommendedName>
        <fullName evidence="1">Recombinase domain-containing protein</fullName>
    </recommendedName>
</protein>
<organism evidence="2">
    <name type="scientific">marine metagenome</name>
    <dbReference type="NCBI Taxonomy" id="408172"/>
    <lineage>
        <taxon>unclassified sequences</taxon>
        <taxon>metagenomes</taxon>
        <taxon>ecological metagenomes</taxon>
    </lineage>
</organism>
<name>A0A382ZH16_9ZZZZ</name>
<dbReference type="InterPro" id="IPR011109">
    <property type="entry name" value="DNA_bind_recombinase_dom"/>
</dbReference>
<proteinExistence type="predicted"/>
<accession>A0A382ZH16</accession>
<gene>
    <name evidence="2" type="ORF">METZ01_LOCUS447219</name>
</gene>
<dbReference type="GO" id="GO:0003677">
    <property type="term" value="F:DNA binding"/>
    <property type="evidence" value="ECO:0007669"/>
    <property type="project" value="InterPro"/>
</dbReference>